<comment type="caution">
    <text evidence="1">The sequence shown here is derived from an EMBL/GenBank/DDBJ whole genome shotgun (WGS) entry which is preliminary data.</text>
</comment>
<gene>
    <name evidence="1" type="ORF">NPIL_413301</name>
</gene>
<dbReference type="Proteomes" id="UP000887013">
    <property type="component" value="Unassembled WGS sequence"/>
</dbReference>
<proteinExistence type="predicted"/>
<protein>
    <submittedName>
        <fullName evidence="1">Uncharacterized protein</fullName>
    </submittedName>
</protein>
<reference evidence="1" key="1">
    <citation type="submission" date="2020-08" db="EMBL/GenBank/DDBJ databases">
        <title>Multicomponent nature underlies the extraordinary mechanical properties of spider dragline silk.</title>
        <authorList>
            <person name="Kono N."/>
            <person name="Nakamura H."/>
            <person name="Mori M."/>
            <person name="Yoshida Y."/>
            <person name="Ohtoshi R."/>
            <person name="Malay A.D."/>
            <person name="Moran D.A.P."/>
            <person name="Tomita M."/>
            <person name="Numata K."/>
            <person name="Arakawa K."/>
        </authorList>
    </citation>
    <scope>NUCLEOTIDE SEQUENCE</scope>
</reference>
<keyword evidence="2" id="KW-1185">Reference proteome</keyword>
<sequence length="80" mass="9365">MRLRSFDDLSFVILYSPPAPGFRCCSRAWLPERKEWQDRDVLWDRVESCNGLVKGVWICFLNRRDDRDDVGLGRSSTDSP</sequence>
<organism evidence="1 2">
    <name type="scientific">Nephila pilipes</name>
    <name type="common">Giant wood spider</name>
    <name type="synonym">Nephila maculata</name>
    <dbReference type="NCBI Taxonomy" id="299642"/>
    <lineage>
        <taxon>Eukaryota</taxon>
        <taxon>Metazoa</taxon>
        <taxon>Ecdysozoa</taxon>
        <taxon>Arthropoda</taxon>
        <taxon>Chelicerata</taxon>
        <taxon>Arachnida</taxon>
        <taxon>Araneae</taxon>
        <taxon>Araneomorphae</taxon>
        <taxon>Entelegynae</taxon>
        <taxon>Araneoidea</taxon>
        <taxon>Nephilidae</taxon>
        <taxon>Nephila</taxon>
    </lineage>
</organism>
<dbReference type="EMBL" id="BMAW01081443">
    <property type="protein sequence ID" value="GFU24461.1"/>
    <property type="molecule type" value="Genomic_DNA"/>
</dbReference>
<evidence type="ECO:0000313" key="1">
    <source>
        <dbReference type="EMBL" id="GFU24461.1"/>
    </source>
</evidence>
<evidence type="ECO:0000313" key="2">
    <source>
        <dbReference type="Proteomes" id="UP000887013"/>
    </source>
</evidence>
<dbReference type="AlphaFoldDB" id="A0A8X6UEK8"/>
<accession>A0A8X6UEK8</accession>
<name>A0A8X6UEK8_NEPPI</name>